<dbReference type="GO" id="GO:0010150">
    <property type="term" value="P:leaf senescence"/>
    <property type="evidence" value="ECO:0007669"/>
    <property type="project" value="UniProtKB-ARBA"/>
</dbReference>
<reference evidence="3" key="1">
    <citation type="submission" date="2021-03" db="EMBL/GenBank/DDBJ databases">
        <authorList>
            <consortium name="Genoscope - CEA"/>
            <person name="William W."/>
        </authorList>
    </citation>
    <scope>NUCLEOTIDE SEQUENCE</scope>
    <source>
        <strain evidence="3">Doubled-haploid Pahang</strain>
    </source>
</reference>
<dbReference type="PANTHER" id="PTHR33083">
    <property type="entry name" value="EXPRESSED PROTEIN"/>
    <property type="match status" value="1"/>
</dbReference>
<protein>
    <submittedName>
        <fullName evidence="3">(wild Malaysian banana) hypothetical protein</fullName>
    </submittedName>
</protein>
<dbReference type="PANTHER" id="PTHR33083:SF49">
    <property type="entry name" value="SENESCENCE REGULATOR"/>
    <property type="match status" value="1"/>
</dbReference>
<dbReference type="Proteomes" id="UP000012960">
    <property type="component" value="Unplaced"/>
</dbReference>
<evidence type="ECO:0000256" key="1">
    <source>
        <dbReference type="ARBA" id="ARBA00034773"/>
    </source>
</evidence>
<evidence type="ECO:0000313" key="5">
    <source>
        <dbReference type="Proteomes" id="UP000012960"/>
    </source>
</evidence>
<name>A0A804JL83_MUSAM</name>
<evidence type="ECO:0000313" key="4">
    <source>
        <dbReference type="EnsemblPlants" id="Ma06_p27880.1"/>
    </source>
</evidence>
<feature type="compositionally biased region" description="Acidic residues" evidence="2">
    <location>
        <begin position="61"/>
        <end position="71"/>
    </location>
</feature>
<dbReference type="OrthoDB" id="672058at2759"/>
<organism evidence="4 5">
    <name type="scientific">Musa acuminata subsp. malaccensis</name>
    <name type="common">Wild banana</name>
    <name type="synonym">Musa malaccensis</name>
    <dbReference type="NCBI Taxonomy" id="214687"/>
    <lineage>
        <taxon>Eukaryota</taxon>
        <taxon>Viridiplantae</taxon>
        <taxon>Streptophyta</taxon>
        <taxon>Embryophyta</taxon>
        <taxon>Tracheophyta</taxon>
        <taxon>Spermatophyta</taxon>
        <taxon>Magnoliopsida</taxon>
        <taxon>Liliopsida</taxon>
        <taxon>Zingiberales</taxon>
        <taxon>Musaceae</taxon>
        <taxon>Musa</taxon>
    </lineage>
</organism>
<feature type="region of interest" description="Disordered" evidence="2">
    <location>
        <begin position="59"/>
        <end position="81"/>
    </location>
</feature>
<reference evidence="4" key="2">
    <citation type="submission" date="2021-05" db="UniProtKB">
        <authorList>
            <consortium name="EnsemblPlants"/>
        </authorList>
    </citation>
    <scope>IDENTIFICATION</scope>
    <source>
        <strain evidence="4">subsp. malaccensis</strain>
    </source>
</reference>
<dbReference type="InterPro" id="IPR007608">
    <property type="entry name" value="Senescence_reg_S40"/>
</dbReference>
<proteinExistence type="inferred from homology"/>
<dbReference type="AlphaFoldDB" id="A0A804JL83"/>
<sequence length="127" mass="14288">MEEFQEADVLWPDRDRDGDEDTEEWHAGLGAHRKASSPVRIPSRPRAVRSWTPGFAYAANCDDDDDDSDDNEGGRKSDTIPPHLIVARRVADKMAFSMCVGIGRTLKGRDLSQVRNSILRMTGFLER</sequence>
<dbReference type="OMA" id="LWPDHHH"/>
<accession>A0A804JL83</accession>
<dbReference type="Gramene" id="Ma06_t27880.1">
    <property type="protein sequence ID" value="Ma06_p27880.1"/>
    <property type="gene ID" value="Ma06_g27880"/>
</dbReference>
<feature type="region of interest" description="Disordered" evidence="2">
    <location>
        <begin position="1"/>
        <end position="45"/>
    </location>
</feature>
<dbReference type="EnsemblPlants" id="Ma06_t27880.1">
    <property type="protein sequence ID" value="Ma06_p27880.1"/>
    <property type="gene ID" value="Ma06_g27880"/>
</dbReference>
<evidence type="ECO:0000313" key="3">
    <source>
        <dbReference type="EMBL" id="CAG1847608.1"/>
    </source>
</evidence>
<keyword evidence="5" id="KW-1185">Reference proteome</keyword>
<dbReference type="EMBL" id="HG996471">
    <property type="protein sequence ID" value="CAG1847608.1"/>
    <property type="molecule type" value="Genomic_DNA"/>
</dbReference>
<comment type="similarity">
    <text evidence="1">Belongs to the senescence regulator S40 family.</text>
</comment>
<dbReference type="InParanoid" id="A0A804JL83"/>
<evidence type="ECO:0000256" key="2">
    <source>
        <dbReference type="SAM" id="MobiDB-lite"/>
    </source>
</evidence>
<gene>
    <name evidence="3" type="ORF">GSMUA_174030.1</name>
</gene>
<dbReference type="Pfam" id="PF04520">
    <property type="entry name" value="Senescence_reg"/>
    <property type="match status" value="1"/>
</dbReference>